<feature type="domain" description="M23ase beta-sheet core" evidence="2">
    <location>
        <begin position="200"/>
        <end position="290"/>
    </location>
</feature>
<dbReference type="KEGG" id="kro:BVG79_01117"/>
<evidence type="ECO:0000313" key="3">
    <source>
        <dbReference type="EMBL" id="ARO14463.1"/>
    </source>
</evidence>
<keyword evidence="4" id="KW-1185">Reference proteome</keyword>
<dbReference type="AlphaFoldDB" id="A0A1W6NZ92"/>
<dbReference type="InterPro" id="IPR050570">
    <property type="entry name" value="Cell_wall_metabolism_enzyme"/>
</dbReference>
<dbReference type="SUPFAM" id="SSF51261">
    <property type="entry name" value="Duplicated hybrid motif"/>
    <property type="match status" value="1"/>
</dbReference>
<dbReference type="Proteomes" id="UP000242447">
    <property type="component" value="Chromosome"/>
</dbReference>
<evidence type="ECO:0000259" key="2">
    <source>
        <dbReference type="Pfam" id="PF01551"/>
    </source>
</evidence>
<dbReference type="CDD" id="cd12797">
    <property type="entry name" value="M23_peptidase"/>
    <property type="match status" value="1"/>
</dbReference>
<name>A0A1W6NZ92_9RHOB</name>
<evidence type="ECO:0000256" key="1">
    <source>
        <dbReference type="SAM" id="SignalP"/>
    </source>
</evidence>
<dbReference type="PANTHER" id="PTHR21666">
    <property type="entry name" value="PEPTIDASE-RELATED"/>
    <property type="match status" value="1"/>
</dbReference>
<sequence length="328" mass="35314">MRLTGLFYTALAGQMAATVPVLADDLADGAQIAAAFVAGDTDQIWAAATPDMQQAFGSAKDLAAWRTSLGTEFGTEEEVIDEQTAESGGFTVYSRVARWSDTPDPMEIVISLDEGQKIAGFVMRPQPVAANSAQMDYETQANLRLPFDGPWFVYWGGRDIADNYHAADPVQRFAMDFLVQQDGQSYAGDASILANYYCWGQPILAPANGTVVAAEGGWPDQPIGETDPVNPLGNHVVIDMGNGEFVFLAHLQQDSLTVSEGDTISARQQVGRCGNSGNSTEPHLHMHMQNDPTFGQGEGLPAQFNRYTADGETGLQGEVRKGQTVQQD</sequence>
<proteinExistence type="predicted"/>
<dbReference type="Gene3D" id="2.70.70.10">
    <property type="entry name" value="Glucose Permease (Domain IIA)"/>
    <property type="match status" value="1"/>
</dbReference>
<dbReference type="EMBL" id="CP019937">
    <property type="protein sequence ID" value="ARO14463.1"/>
    <property type="molecule type" value="Genomic_DNA"/>
</dbReference>
<protein>
    <submittedName>
        <fullName evidence="3">Peptidase M23</fullName>
    </submittedName>
</protein>
<dbReference type="GO" id="GO:0004222">
    <property type="term" value="F:metalloendopeptidase activity"/>
    <property type="evidence" value="ECO:0007669"/>
    <property type="project" value="TreeGrafter"/>
</dbReference>
<organism evidence="3 4">
    <name type="scientific">Ketogulonicigenium robustum</name>
    <dbReference type="NCBI Taxonomy" id="92947"/>
    <lineage>
        <taxon>Bacteria</taxon>
        <taxon>Pseudomonadati</taxon>
        <taxon>Pseudomonadota</taxon>
        <taxon>Alphaproteobacteria</taxon>
        <taxon>Rhodobacterales</taxon>
        <taxon>Roseobacteraceae</taxon>
        <taxon>Ketogulonicigenium</taxon>
    </lineage>
</organism>
<gene>
    <name evidence="3" type="ORF">BVG79_01117</name>
</gene>
<dbReference type="PANTHER" id="PTHR21666:SF270">
    <property type="entry name" value="MUREIN HYDROLASE ACTIVATOR ENVC"/>
    <property type="match status" value="1"/>
</dbReference>
<dbReference type="Pfam" id="PF01551">
    <property type="entry name" value="Peptidase_M23"/>
    <property type="match status" value="1"/>
</dbReference>
<accession>A0A1W6NZ92</accession>
<dbReference type="InterPro" id="IPR011055">
    <property type="entry name" value="Dup_hybrid_motif"/>
</dbReference>
<dbReference type="InterPro" id="IPR016047">
    <property type="entry name" value="M23ase_b-sheet_dom"/>
</dbReference>
<evidence type="ECO:0000313" key="4">
    <source>
        <dbReference type="Proteomes" id="UP000242447"/>
    </source>
</evidence>
<dbReference type="RefSeq" id="WP_198167895.1">
    <property type="nucleotide sequence ID" value="NZ_CP019937.1"/>
</dbReference>
<feature type="signal peptide" evidence="1">
    <location>
        <begin position="1"/>
        <end position="23"/>
    </location>
</feature>
<feature type="chain" id="PRO_5010855134" evidence="1">
    <location>
        <begin position="24"/>
        <end position="328"/>
    </location>
</feature>
<dbReference type="STRING" id="92947.BVG79_01117"/>
<reference evidence="3 4" key="1">
    <citation type="submission" date="2017-02" db="EMBL/GenBank/DDBJ databases">
        <title>Ketogulonicigenium robustum SPU B003 Genome sequencing and assembly.</title>
        <authorList>
            <person name="Li Y."/>
            <person name="Liu L."/>
            <person name="Wang C."/>
            <person name="Zhang M."/>
            <person name="Zhang T."/>
            <person name="Zhang Y."/>
        </authorList>
    </citation>
    <scope>NUCLEOTIDE SEQUENCE [LARGE SCALE GENOMIC DNA]</scope>
    <source>
        <strain evidence="3 4">SPU_B003</strain>
    </source>
</reference>
<keyword evidence="1" id="KW-0732">Signal</keyword>